<dbReference type="PANTHER" id="PTHR10039:SF5">
    <property type="entry name" value="NACHT DOMAIN-CONTAINING PROTEIN"/>
    <property type="match status" value="1"/>
</dbReference>
<dbReference type="Pfam" id="PF24883">
    <property type="entry name" value="NPHP3_N"/>
    <property type="match status" value="1"/>
</dbReference>
<evidence type="ECO:0000313" key="4">
    <source>
        <dbReference type="EMBL" id="KAI1870221.1"/>
    </source>
</evidence>
<sequence length="1055" mass="120496">MEPLSALAFAGNILQFIEFAAGIISTSKEIYQSAEGVSKSYLEVENVYQKLADLSMRLQESGTANNRPRLVSRTEQELTSLAKSCKADCDRLLEAVQRLKVEEGKGRRWKSFRAALKTAWNGEQEIEELSARLRNKQQVLNLHVSAVTSEHLRRLTNDVQRLIDVNIKARGSHSERLDDISSTLSDVKDLIAASKDPRTPGTITSLDIENLSERFSNIAVSERSVAKEQAILDSLNIERRADRYHAIADAHIDTFQWIFDDSQKRHNGGKDFITWLKNSDGVFWIAGKPGSGKSTLLKFLADHELSCQAARQWAAPEDVIIASHYFWISGTQSQRSERGLLQDLLFDIFRQCPTLIEAACSSRWETHPSDLRIRQWTVAELRKTLSAMANLESVGKKFVFFVDGLDEHDGDHLDLCRMLLELAEPSSRVKICAASRPWNAFEESFGDQPGRRIDIHDLTHDDVVRYTQSRLAEHPRWGQISREFVETAPLVEKITSRAQGVFLWVKLVTQSLRDGMTNYDTPNDLQKRLESLPSDLESLYKVILDSVDQVYHQKMAETLKFALSRSAPTHWIILALHERSYHNQHYARHIARNDPIFDKSEMVKKQTLRHLSTVPSQHWNDITQRSLRHLNQMDIRIGNRIALRHLLRPCSENLEHTQRFLEDVFESEVFELLDNLQCFLADKPDHSGMCSVWETDVATREHGTGSGLLKPVDAGALAETCLSRFVELHRYSLHKLSQDPDYFRPLNIPALWYVLRNQTDHPNGHNKMALIHKLLDSGYDPNLSFPFHYMSYDAFCFSWGVSLGDTLLMKNNGDEIRHVTTPWLCYLESIGISFTLGPWRLPEKWLHLKSYEYSILWKFERRPSLEELHVLLEDALENGLFSTLLLRGADPNAQSSPFAVVWLSFVCLAFTKDDLKRLDVAYLRILDGFLDAGADLGATTIGFTRDPGSRTTRLPLCTITGWDLFCEHLELMSTLHPPPDITFISKVTKRMIKQAIAVKWPLGRLQTVLEVAFPQELRQPLLDLISLTMSRISGKRNAEELDEVVVEFKRLRALA</sequence>
<dbReference type="Gene3D" id="3.40.50.300">
    <property type="entry name" value="P-loop containing nucleotide triphosphate hydrolases"/>
    <property type="match status" value="1"/>
</dbReference>
<evidence type="ECO:0000313" key="5">
    <source>
        <dbReference type="Proteomes" id="UP000829685"/>
    </source>
</evidence>
<gene>
    <name evidence="4" type="ORF">JX265_006391</name>
</gene>
<feature type="domain" description="NACHT-NTPase and P-loop NTPases N-terminal" evidence="2">
    <location>
        <begin position="21"/>
        <end position="139"/>
    </location>
</feature>
<dbReference type="PANTHER" id="PTHR10039">
    <property type="entry name" value="AMELOGENIN"/>
    <property type="match status" value="1"/>
</dbReference>
<dbReference type="Pfam" id="PF17107">
    <property type="entry name" value="SesA"/>
    <property type="match status" value="1"/>
</dbReference>
<organism evidence="4 5">
    <name type="scientific">Neoarthrinium moseri</name>
    <dbReference type="NCBI Taxonomy" id="1658444"/>
    <lineage>
        <taxon>Eukaryota</taxon>
        <taxon>Fungi</taxon>
        <taxon>Dikarya</taxon>
        <taxon>Ascomycota</taxon>
        <taxon>Pezizomycotina</taxon>
        <taxon>Sordariomycetes</taxon>
        <taxon>Xylariomycetidae</taxon>
        <taxon>Amphisphaeriales</taxon>
        <taxon>Apiosporaceae</taxon>
        <taxon>Neoarthrinium</taxon>
    </lineage>
</organism>
<dbReference type="SUPFAM" id="SSF52540">
    <property type="entry name" value="P-loop containing nucleoside triphosphate hydrolases"/>
    <property type="match status" value="1"/>
</dbReference>
<dbReference type="InterPro" id="IPR056884">
    <property type="entry name" value="NPHP3-like_N"/>
</dbReference>
<dbReference type="EMBL" id="JAFIMR010000014">
    <property type="protein sequence ID" value="KAI1870221.1"/>
    <property type="molecule type" value="Genomic_DNA"/>
</dbReference>
<dbReference type="InterPro" id="IPR031352">
    <property type="entry name" value="SesA"/>
</dbReference>
<dbReference type="InterPro" id="IPR027417">
    <property type="entry name" value="P-loop_NTPase"/>
</dbReference>
<keyword evidence="1" id="KW-0677">Repeat</keyword>
<dbReference type="Proteomes" id="UP000829685">
    <property type="component" value="Unassembled WGS sequence"/>
</dbReference>
<protein>
    <recommendedName>
        <fullName evidence="6">NACHT domain-containing protein</fullName>
    </recommendedName>
</protein>
<accession>A0A9P9WMD6</accession>
<evidence type="ECO:0000256" key="1">
    <source>
        <dbReference type="ARBA" id="ARBA00022737"/>
    </source>
</evidence>
<proteinExistence type="predicted"/>
<keyword evidence="5" id="KW-1185">Reference proteome</keyword>
<evidence type="ECO:0000259" key="3">
    <source>
        <dbReference type="Pfam" id="PF24883"/>
    </source>
</evidence>
<feature type="domain" description="Nephrocystin 3-like N-terminal" evidence="3">
    <location>
        <begin position="254"/>
        <end position="436"/>
    </location>
</feature>
<evidence type="ECO:0000259" key="2">
    <source>
        <dbReference type="Pfam" id="PF17107"/>
    </source>
</evidence>
<dbReference type="AlphaFoldDB" id="A0A9P9WMD6"/>
<evidence type="ECO:0008006" key="6">
    <source>
        <dbReference type="Google" id="ProtNLM"/>
    </source>
</evidence>
<name>A0A9P9WMD6_9PEZI</name>
<reference evidence="4" key="1">
    <citation type="submission" date="2021-03" db="EMBL/GenBank/DDBJ databases">
        <title>Revisited historic fungal species revealed as producer of novel bioactive compounds through whole genome sequencing and comparative genomics.</title>
        <authorList>
            <person name="Vignolle G.A."/>
            <person name="Hochenegger N."/>
            <person name="Mach R.L."/>
            <person name="Mach-Aigner A.R."/>
            <person name="Javad Rahimi M."/>
            <person name="Salim K.A."/>
            <person name="Chan C.M."/>
            <person name="Lim L.B.L."/>
            <person name="Cai F."/>
            <person name="Druzhinina I.S."/>
            <person name="U'Ren J.M."/>
            <person name="Derntl C."/>
        </authorList>
    </citation>
    <scope>NUCLEOTIDE SEQUENCE</scope>
    <source>
        <strain evidence="4">TUCIM 5799</strain>
    </source>
</reference>
<comment type="caution">
    <text evidence="4">The sequence shown here is derived from an EMBL/GenBank/DDBJ whole genome shotgun (WGS) entry which is preliminary data.</text>
</comment>